<evidence type="ECO:0000313" key="4">
    <source>
        <dbReference type="Proteomes" id="UP000037179"/>
    </source>
</evidence>
<evidence type="ECO:0000313" key="2">
    <source>
        <dbReference type="EMBL" id="APA98109.1"/>
    </source>
</evidence>
<organism evidence="3 4">
    <name type="scientific">Nocardia seriolae</name>
    <dbReference type="NCBI Taxonomy" id="37332"/>
    <lineage>
        <taxon>Bacteria</taxon>
        <taxon>Bacillati</taxon>
        <taxon>Actinomycetota</taxon>
        <taxon>Actinomycetes</taxon>
        <taxon>Mycobacteriales</taxon>
        <taxon>Nocardiaceae</taxon>
        <taxon>Nocardia</taxon>
    </lineage>
</organism>
<dbReference type="AlphaFoldDB" id="A0ABC9Z790"/>
<dbReference type="Proteomes" id="UP000037179">
    <property type="component" value="Unassembled WGS sequence"/>
</dbReference>
<dbReference type="EMBL" id="CP017839">
    <property type="protein sequence ID" value="APA98109.1"/>
    <property type="molecule type" value="Genomic_DNA"/>
</dbReference>
<dbReference type="SMART" id="SM00507">
    <property type="entry name" value="HNHc"/>
    <property type="match status" value="1"/>
</dbReference>
<evidence type="ECO:0000313" key="5">
    <source>
        <dbReference type="Proteomes" id="UP000180166"/>
    </source>
</evidence>
<dbReference type="RefSeq" id="WP_071811824.1">
    <property type="nucleotide sequence ID" value="NZ_AP017900.1"/>
</dbReference>
<dbReference type="CDD" id="cd00085">
    <property type="entry name" value="HNHc"/>
    <property type="match status" value="1"/>
</dbReference>
<reference evidence="4" key="1">
    <citation type="submission" date="2015-07" db="EMBL/GenBank/DDBJ databases">
        <title>Nocardia seriolae U-1 whole genome shotgun sequence.</title>
        <authorList>
            <person name="Imajoh M."/>
            <person name="Fukumoto Y."/>
            <person name="Sukeda M."/>
            <person name="Yamane J."/>
            <person name="Yamasaki K."/>
            <person name="Shimizu M."/>
            <person name="Ohnishi K."/>
            <person name="Oshima S."/>
        </authorList>
    </citation>
    <scope>NUCLEOTIDE SEQUENCE [LARGE SCALE GENOMIC DNA]</scope>
    <source>
        <strain evidence="4">U-1</strain>
    </source>
</reference>
<name>A0ABC9Z790_9NOCA</name>
<proteinExistence type="predicted"/>
<dbReference type="Gene3D" id="1.10.30.50">
    <property type="match status" value="1"/>
</dbReference>
<dbReference type="Pfam" id="PF01844">
    <property type="entry name" value="HNH"/>
    <property type="match status" value="1"/>
</dbReference>
<dbReference type="InterPro" id="IPR003615">
    <property type="entry name" value="HNH_nuc"/>
</dbReference>
<dbReference type="KEGG" id="nsr:NS506_04061"/>
<dbReference type="EMBL" id="BBYQ01000339">
    <property type="protein sequence ID" value="GAP33549.1"/>
    <property type="molecule type" value="Genomic_DNA"/>
</dbReference>
<feature type="domain" description="HNH nuclease" evidence="1">
    <location>
        <begin position="25"/>
        <end position="77"/>
    </location>
</feature>
<keyword evidence="2" id="KW-0378">Hydrolase</keyword>
<gene>
    <name evidence="2" type="ORF">NS506_04061</name>
    <name evidence="3" type="ORF">NSK11_contig00339-0001</name>
</gene>
<accession>A0ABC9Z790</accession>
<reference evidence="2 5" key="3">
    <citation type="submission" date="2016-10" db="EMBL/GenBank/DDBJ databases">
        <title>Genome sequence of Nocardia seriolae strain EM150506, isolated from Anguila japonica.</title>
        <authorList>
            <person name="Han H.-J."/>
        </authorList>
    </citation>
    <scope>NUCLEOTIDE SEQUENCE [LARGE SCALE GENOMIC DNA]</scope>
    <source>
        <strain evidence="2 5">EM150506</strain>
    </source>
</reference>
<evidence type="ECO:0000313" key="3">
    <source>
        <dbReference type="EMBL" id="GAP33549.1"/>
    </source>
</evidence>
<evidence type="ECO:0000259" key="1">
    <source>
        <dbReference type="SMART" id="SM00507"/>
    </source>
</evidence>
<dbReference type="GO" id="GO:0016787">
    <property type="term" value="F:hydrolase activity"/>
    <property type="evidence" value="ECO:0007669"/>
    <property type="project" value="UniProtKB-KW"/>
</dbReference>
<dbReference type="Proteomes" id="UP000180166">
    <property type="component" value="Chromosome"/>
</dbReference>
<dbReference type="InterPro" id="IPR002711">
    <property type="entry name" value="HNH"/>
</dbReference>
<sequence length="88" mass="9436">MLAIFDHRNGRPVHLGYGKRCASAHQRLVLIATECGCTRPGCNAPATYCQVHHVTEWSKGGPTDIENLTLACNSCHEIGGSHPDPAGQ</sequence>
<dbReference type="GeneID" id="93375453"/>
<reference evidence="3 4" key="2">
    <citation type="journal article" date="2016" name="Genome Announc.">
        <title>Draft Genome Sequence of Erythromycin- and Oxytetracycline-Sensitive Nocardia seriolae Strain U-1 (NBRC 110359).</title>
        <authorList>
            <person name="Imajoh M."/>
            <person name="Sukeda M."/>
            <person name="Shimizu M."/>
            <person name="Yamane J."/>
            <person name="Ohnishi K."/>
            <person name="Oshima S."/>
        </authorList>
    </citation>
    <scope>NUCLEOTIDE SEQUENCE [LARGE SCALE GENOMIC DNA]</scope>
    <source>
        <strain evidence="3 4">U-1</strain>
    </source>
</reference>
<protein>
    <recommendedName>
        <fullName evidence="1">HNH nuclease domain-containing protein</fullName>
    </recommendedName>
</protein>
<keyword evidence="4" id="KW-1185">Reference proteome</keyword>